<reference evidence="2 3" key="1">
    <citation type="journal article" date="2016" name="Sci. Rep.">
        <title>The Dendrobium catenatum Lindl. genome sequence provides insights into polysaccharide synthase, floral development and adaptive evolution.</title>
        <authorList>
            <person name="Zhang G.Q."/>
            <person name="Xu Q."/>
            <person name="Bian C."/>
            <person name="Tsai W.C."/>
            <person name="Yeh C.M."/>
            <person name="Liu K.W."/>
            <person name="Yoshida K."/>
            <person name="Zhang L.S."/>
            <person name="Chang S.B."/>
            <person name="Chen F."/>
            <person name="Shi Y."/>
            <person name="Su Y.Y."/>
            <person name="Zhang Y.Q."/>
            <person name="Chen L.J."/>
            <person name="Yin Y."/>
            <person name="Lin M."/>
            <person name="Huang H."/>
            <person name="Deng H."/>
            <person name="Wang Z.W."/>
            <person name="Zhu S.L."/>
            <person name="Zhao X."/>
            <person name="Deng C."/>
            <person name="Niu S.C."/>
            <person name="Huang J."/>
            <person name="Wang M."/>
            <person name="Liu G.H."/>
            <person name="Yang H.J."/>
            <person name="Xiao X.J."/>
            <person name="Hsiao Y.Y."/>
            <person name="Wu W.L."/>
            <person name="Chen Y.Y."/>
            <person name="Mitsuda N."/>
            <person name="Ohme-Takagi M."/>
            <person name="Luo Y.B."/>
            <person name="Van de Peer Y."/>
            <person name="Liu Z.J."/>
        </authorList>
    </citation>
    <scope>NUCLEOTIDE SEQUENCE [LARGE SCALE GENOMIC DNA]</scope>
    <source>
        <tissue evidence="2">The whole plant</tissue>
    </source>
</reference>
<feature type="compositionally biased region" description="Low complexity" evidence="1">
    <location>
        <begin position="116"/>
        <end position="131"/>
    </location>
</feature>
<name>A0A2I0XEV8_9ASPA</name>
<evidence type="ECO:0000256" key="1">
    <source>
        <dbReference type="SAM" id="MobiDB-lite"/>
    </source>
</evidence>
<organism evidence="2 3">
    <name type="scientific">Dendrobium catenatum</name>
    <dbReference type="NCBI Taxonomy" id="906689"/>
    <lineage>
        <taxon>Eukaryota</taxon>
        <taxon>Viridiplantae</taxon>
        <taxon>Streptophyta</taxon>
        <taxon>Embryophyta</taxon>
        <taxon>Tracheophyta</taxon>
        <taxon>Spermatophyta</taxon>
        <taxon>Magnoliopsida</taxon>
        <taxon>Liliopsida</taxon>
        <taxon>Asparagales</taxon>
        <taxon>Orchidaceae</taxon>
        <taxon>Epidendroideae</taxon>
        <taxon>Malaxideae</taxon>
        <taxon>Dendrobiinae</taxon>
        <taxon>Dendrobium</taxon>
    </lineage>
</organism>
<feature type="region of interest" description="Disordered" evidence="1">
    <location>
        <begin position="100"/>
        <end position="133"/>
    </location>
</feature>
<gene>
    <name evidence="2" type="ORF">MA16_Dca017012</name>
</gene>
<dbReference type="PANTHER" id="PTHR47481:SF31">
    <property type="entry name" value="OS01G0873500 PROTEIN"/>
    <property type="match status" value="1"/>
</dbReference>
<dbReference type="Proteomes" id="UP000233837">
    <property type="component" value="Unassembled WGS sequence"/>
</dbReference>
<sequence>MKNSTMQQYLANVKNLVDNIAASGSTIDAEDILIFILNGLPSTYNAFRSAIRTSQQPIDLDTLYSLLCSEEINLQTQQQKDLASSNDTMALFSNRTNSRSKTFYRNNKGKNASGRPTTPSYPQSTSQQPTSERPTCQICSKVGHSALNCWHRCNLKYAPTTSSTPQAMLSYNTNTPTSD</sequence>
<dbReference type="PANTHER" id="PTHR47481">
    <property type="match status" value="1"/>
</dbReference>
<dbReference type="Pfam" id="PF14223">
    <property type="entry name" value="Retrotran_gag_2"/>
    <property type="match status" value="1"/>
</dbReference>
<dbReference type="AlphaFoldDB" id="A0A2I0XEV8"/>
<accession>A0A2I0XEV8</accession>
<reference evidence="2 3" key="2">
    <citation type="journal article" date="2017" name="Nature">
        <title>The Apostasia genome and the evolution of orchids.</title>
        <authorList>
            <person name="Zhang G.Q."/>
            <person name="Liu K.W."/>
            <person name="Li Z."/>
            <person name="Lohaus R."/>
            <person name="Hsiao Y.Y."/>
            <person name="Niu S.C."/>
            <person name="Wang J.Y."/>
            <person name="Lin Y.C."/>
            <person name="Xu Q."/>
            <person name="Chen L.J."/>
            <person name="Yoshida K."/>
            <person name="Fujiwara S."/>
            <person name="Wang Z.W."/>
            <person name="Zhang Y.Q."/>
            <person name="Mitsuda N."/>
            <person name="Wang M."/>
            <person name="Liu G.H."/>
            <person name="Pecoraro L."/>
            <person name="Huang H.X."/>
            <person name="Xiao X.J."/>
            <person name="Lin M."/>
            <person name="Wu X.Y."/>
            <person name="Wu W.L."/>
            <person name="Chen Y.Y."/>
            <person name="Chang S.B."/>
            <person name="Sakamoto S."/>
            <person name="Ohme-Takagi M."/>
            <person name="Yagi M."/>
            <person name="Zeng S.J."/>
            <person name="Shen C.Y."/>
            <person name="Yeh C.M."/>
            <person name="Luo Y.B."/>
            <person name="Tsai W.C."/>
            <person name="Van de Peer Y."/>
            <person name="Liu Z.J."/>
        </authorList>
    </citation>
    <scope>NUCLEOTIDE SEQUENCE [LARGE SCALE GENOMIC DNA]</scope>
    <source>
        <tissue evidence="2">The whole plant</tissue>
    </source>
</reference>
<keyword evidence="3" id="KW-1185">Reference proteome</keyword>
<proteinExistence type="predicted"/>
<dbReference type="EMBL" id="KZ501945">
    <property type="protein sequence ID" value="PKU86451.1"/>
    <property type="molecule type" value="Genomic_DNA"/>
</dbReference>
<evidence type="ECO:0000313" key="3">
    <source>
        <dbReference type="Proteomes" id="UP000233837"/>
    </source>
</evidence>
<evidence type="ECO:0000313" key="2">
    <source>
        <dbReference type="EMBL" id="PKU86451.1"/>
    </source>
</evidence>
<protein>
    <submittedName>
        <fullName evidence="2">5'-3' exoribonuclease 2</fullName>
    </submittedName>
</protein>